<dbReference type="PANTHER" id="PTHR31845:SF39">
    <property type="entry name" value="TRANSCRIPTION FACTOR PBCR-RELATED"/>
    <property type="match status" value="1"/>
</dbReference>
<dbReference type="GO" id="GO:0000981">
    <property type="term" value="F:DNA-binding transcription factor activity, RNA polymerase II-specific"/>
    <property type="evidence" value="ECO:0007669"/>
    <property type="project" value="InterPro"/>
</dbReference>
<evidence type="ECO:0000259" key="8">
    <source>
        <dbReference type="PROSITE" id="PS50048"/>
    </source>
</evidence>
<dbReference type="Pfam" id="PF04082">
    <property type="entry name" value="Fungal_trans"/>
    <property type="match status" value="1"/>
</dbReference>
<dbReference type="EMBL" id="MNUE01000001">
    <property type="protein sequence ID" value="OJD40478.1"/>
    <property type="molecule type" value="Genomic_DNA"/>
</dbReference>
<feature type="region of interest" description="Disordered" evidence="7">
    <location>
        <begin position="789"/>
        <end position="823"/>
    </location>
</feature>
<dbReference type="Proteomes" id="UP000183809">
    <property type="component" value="Unassembled WGS sequence"/>
</dbReference>
<protein>
    <submittedName>
        <fullName evidence="9">C6 transcription factor</fullName>
    </submittedName>
</protein>
<dbReference type="CDD" id="cd12148">
    <property type="entry name" value="fungal_TF_MHR"/>
    <property type="match status" value="1"/>
</dbReference>
<evidence type="ECO:0000313" key="10">
    <source>
        <dbReference type="Proteomes" id="UP000183809"/>
    </source>
</evidence>
<evidence type="ECO:0000256" key="4">
    <source>
        <dbReference type="ARBA" id="ARBA00023125"/>
    </source>
</evidence>
<dbReference type="GO" id="GO:0000976">
    <property type="term" value="F:transcription cis-regulatory region binding"/>
    <property type="evidence" value="ECO:0007669"/>
    <property type="project" value="TreeGrafter"/>
</dbReference>
<keyword evidence="4" id="KW-0238">DNA-binding</keyword>
<dbReference type="AlphaFoldDB" id="A0A1J9RG23"/>
<accession>A0A1J9RG23</accession>
<keyword evidence="3" id="KW-0805">Transcription regulation</keyword>
<dbReference type="OrthoDB" id="8062037at2759"/>
<feature type="compositionally biased region" description="Polar residues" evidence="7">
    <location>
        <begin position="78"/>
        <end position="97"/>
    </location>
</feature>
<dbReference type="GeneID" id="31010018"/>
<dbReference type="GO" id="GO:0008270">
    <property type="term" value="F:zinc ion binding"/>
    <property type="evidence" value="ECO:0007669"/>
    <property type="project" value="InterPro"/>
</dbReference>
<organism evidence="9 10">
    <name type="scientific">Diplodia corticola</name>
    <dbReference type="NCBI Taxonomy" id="236234"/>
    <lineage>
        <taxon>Eukaryota</taxon>
        <taxon>Fungi</taxon>
        <taxon>Dikarya</taxon>
        <taxon>Ascomycota</taxon>
        <taxon>Pezizomycotina</taxon>
        <taxon>Dothideomycetes</taxon>
        <taxon>Dothideomycetes incertae sedis</taxon>
        <taxon>Botryosphaeriales</taxon>
        <taxon>Botryosphaeriaceae</taxon>
        <taxon>Diplodia</taxon>
    </lineage>
</organism>
<dbReference type="InterPro" id="IPR036864">
    <property type="entry name" value="Zn2-C6_fun-type_DNA-bd_sf"/>
</dbReference>
<evidence type="ECO:0000256" key="5">
    <source>
        <dbReference type="ARBA" id="ARBA00023163"/>
    </source>
</evidence>
<reference evidence="9 10" key="1">
    <citation type="submission" date="2016-10" db="EMBL/GenBank/DDBJ databases">
        <title>Proteomics and genomics reveal pathogen-plant mechanisms compatible with a hemibiotrophic lifestyle of Diplodia corticola.</title>
        <authorList>
            <person name="Fernandes I."/>
            <person name="De Jonge R."/>
            <person name="Van De Peer Y."/>
            <person name="Devreese B."/>
            <person name="Alves A."/>
            <person name="Esteves A.C."/>
        </authorList>
    </citation>
    <scope>NUCLEOTIDE SEQUENCE [LARGE SCALE GENOMIC DNA]</scope>
    <source>
        <strain evidence="9 10">CBS 112549</strain>
    </source>
</reference>
<evidence type="ECO:0000256" key="1">
    <source>
        <dbReference type="ARBA" id="ARBA00004123"/>
    </source>
</evidence>
<feature type="region of interest" description="Disordered" evidence="7">
    <location>
        <begin position="69"/>
        <end position="102"/>
    </location>
</feature>
<dbReference type="GO" id="GO:0006351">
    <property type="term" value="P:DNA-templated transcription"/>
    <property type="evidence" value="ECO:0007669"/>
    <property type="project" value="InterPro"/>
</dbReference>
<dbReference type="GO" id="GO:0005634">
    <property type="term" value="C:nucleus"/>
    <property type="evidence" value="ECO:0007669"/>
    <property type="project" value="UniProtKB-SubCell"/>
</dbReference>
<comment type="caution">
    <text evidence="9">The sequence shown here is derived from an EMBL/GenBank/DDBJ whole genome shotgun (WGS) entry which is preliminary data.</text>
</comment>
<dbReference type="InterPro" id="IPR007219">
    <property type="entry name" value="XnlR_reg_dom"/>
</dbReference>
<dbReference type="SMART" id="SM00066">
    <property type="entry name" value="GAL4"/>
    <property type="match status" value="1"/>
</dbReference>
<proteinExistence type="predicted"/>
<dbReference type="RefSeq" id="XP_020135321.1">
    <property type="nucleotide sequence ID" value="XM_020269759.1"/>
</dbReference>
<dbReference type="Pfam" id="PF00172">
    <property type="entry name" value="Zn_clus"/>
    <property type="match status" value="1"/>
</dbReference>
<dbReference type="STRING" id="236234.A0A1J9RG23"/>
<dbReference type="Gene3D" id="4.10.240.10">
    <property type="entry name" value="Zn(2)-C6 fungal-type DNA-binding domain"/>
    <property type="match status" value="1"/>
</dbReference>
<comment type="subcellular location">
    <subcellularLocation>
        <location evidence="1">Nucleus</location>
    </subcellularLocation>
</comment>
<dbReference type="CDD" id="cd00067">
    <property type="entry name" value="GAL4"/>
    <property type="match status" value="1"/>
</dbReference>
<dbReference type="InterPro" id="IPR051089">
    <property type="entry name" value="prtT"/>
</dbReference>
<feature type="region of interest" description="Disordered" evidence="7">
    <location>
        <begin position="1"/>
        <end position="24"/>
    </location>
</feature>
<dbReference type="PROSITE" id="PS50048">
    <property type="entry name" value="ZN2_CY6_FUNGAL_2"/>
    <property type="match status" value="1"/>
</dbReference>
<keyword evidence="6" id="KW-0539">Nucleus</keyword>
<keyword evidence="2" id="KW-0479">Metal-binding</keyword>
<name>A0A1J9RG23_9PEZI</name>
<evidence type="ECO:0000256" key="3">
    <source>
        <dbReference type="ARBA" id="ARBA00023015"/>
    </source>
</evidence>
<keyword evidence="5" id="KW-0804">Transcription</keyword>
<dbReference type="SUPFAM" id="SSF57701">
    <property type="entry name" value="Zn2/Cys6 DNA-binding domain"/>
    <property type="match status" value="1"/>
</dbReference>
<dbReference type="PANTHER" id="PTHR31845">
    <property type="entry name" value="FINGER DOMAIN PROTEIN, PUTATIVE-RELATED"/>
    <property type="match status" value="1"/>
</dbReference>
<evidence type="ECO:0000256" key="2">
    <source>
        <dbReference type="ARBA" id="ARBA00022723"/>
    </source>
</evidence>
<evidence type="ECO:0000256" key="6">
    <source>
        <dbReference type="ARBA" id="ARBA00023242"/>
    </source>
</evidence>
<dbReference type="InterPro" id="IPR001138">
    <property type="entry name" value="Zn2Cys6_DnaBD"/>
</dbReference>
<keyword evidence="10" id="KW-1185">Reference proteome</keyword>
<evidence type="ECO:0000256" key="7">
    <source>
        <dbReference type="SAM" id="MobiDB-lite"/>
    </source>
</evidence>
<evidence type="ECO:0000313" key="9">
    <source>
        <dbReference type="EMBL" id="OJD40478.1"/>
    </source>
</evidence>
<sequence length="823" mass="91022">MSEPPRIDPALEFGGQQPERSDQDFKQRLQGLQDSFYAHNAFYASYPPQAQTASQTPADSADAALQAIATAAQDRRPSTPSSASVGAADPNSQTAQTKLGPDGKRLRACDHCRSLKVRCDPQEENGVISEAIPCKRCLKSKKVCVTTAPTKKRTKKADTRVAELEKKVNELTARLGDNPVASYNYATHPPFPDGAQAVEFADSTRPEKRRRMNDQHDALMSNEARREIMYDEHAEIAAAAHQRVENRPPQSDYSYISYEVERCISPDVAERIVSRYINVLMPAFPAVLLPQETTAQNLRDEKPLLFLSVSSAASFGCDPLVPAETQRYLADLLQNWFAELIWRRQDKSLEIVQALLVCVLWYRPPVVYERHAFYMMTNAAITMALELGLGKRAGKAKAKLGLGPFRRCLPNAGGIDARRSFMVCYYLGTNISMVLRRPMLLRWNQYMDECISELESSSDAVPSDKVLCYHIRLAAIAENVASQFSMDDPVASANFSEKYNEIALRNYDTKLELLQPQRPPNANQTVLKFSESVVSLYTHEVAMHHTQNIDDSSEEGCRKSLGAVQTSSLKECVKSCHGVLDSFLSLEFDAFYALPLIFSVRCVYSTVCLTKLWADATIPGDLGSVITPDSLRLEHYFDNLIRRFQHTEERDPQSPHTKFPRILLRLREKFNRMKNGETCVDVFSGQAPASASGTSAPAATNSTVNGAHEQARHAFPANGNNVATTQTPLHLLSEVAQQAQAPPAQQGYYDNGMGGQAMNSYNWDMAAFGDFDFSSMGMGVDLASLFGGDVGGGGHEPQPAPTQQFGPPHQAAPVYPEPVSWNA</sequence>
<feature type="domain" description="Zn(2)-C6 fungal-type" evidence="8">
    <location>
        <begin position="108"/>
        <end position="146"/>
    </location>
</feature>
<gene>
    <name evidence="9" type="ORF">BKCO1_100037</name>
</gene>